<dbReference type="PANTHER" id="PTHR13504">
    <property type="entry name" value="FIDO DOMAIN-CONTAINING PROTEIN DDB_G0283145"/>
    <property type="match status" value="1"/>
</dbReference>
<accession>A0ABM8USC2</accession>
<name>A0ABM8USC2_9BACT</name>
<dbReference type="SUPFAM" id="SSF140931">
    <property type="entry name" value="Fic-like"/>
    <property type="match status" value="1"/>
</dbReference>
<dbReference type="InterPro" id="IPR036597">
    <property type="entry name" value="Fido-like_dom_sf"/>
</dbReference>
<dbReference type="Pfam" id="PF13776">
    <property type="entry name" value="DUF4172"/>
    <property type="match status" value="1"/>
</dbReference>
<evidence type="ECO:0000313" key="2">
    <source>
        <dbReference type="EMBL" id="CAG5070588.1"/>
    </source>
</evidence>
<dbReference type="PANTHER" id="PTHR13504:SF33">
    <property type="entry name" value="FIC FAMILY PROTEIN"/>
    <property type="match status" value="1"/>
</dbReference>
<dbReference type="Proteomes" id="UP000679725">
    <property type="component" value="Unassembled WGS sequence"/>
</dbReference>
<dbReference type="InterPro" id="IPR003812">
    <property type="entry name" value="Fido"/>
</dbReference>
<dbReference type="InterPro" id="IPR036388">
    <property type="entry name" value="WH-like_DNA-bd_sf"/>
</dbReference>
<dbReference type="PROSITE" id="PS51459">
    <property type="entry name" value="FIDO"/>
    <property type="match status" value="1"/>
</dbReference>
<organism evidence="2 3">
    <name type="scientific">Dyadobacter linearis</name>
    <dbReference type="NCBI Taxonomy" id="2823330"/>
    <lineage>
        <taxon>Bacteria</taxon>
        <taxon>Pseudomonadati</taxon>
        <taxon>Bacteroidota</taxon>
        <taxon>Cytophagia</taxon>
        <taxon>Cytophagales</taxon>
        <taxon>Spirosomataceae</taxon>
        <taxon>Dyadobacter</taxon>
    </lineage>
</organism>
<gene>
    <name evidence="2" type="ORF">DYBT9623_03134</name>
</gene>
<dbReference type="InterPro" id="IPR040198">
    <property type="entry name" value="Fido_containing"/>
</dbReference>
<dbReference type="RefSeq" id="WP_215234460.1">
    <property type="nucleotide sequence ID" value="NZ_CAJRAU010000004.1"/>
</dbReference>
<dbReference type="InterPro" id="IPR025230">
    <property type="entry name" value="DUF4172"/>
</dbReference>
<dbReference type="Gene3D" id="1.10.10.10">
    <property type="entry name" value="Winged helix-like DNA-binding domain superfamily/Winged helix DNA-binding domain"/>
    <property type="match status" value="1"/>
</dbReference>
<keyword evidence="3" id="KW-1185">Reference proteome</keyword>
<sequence length="367" mass="41713">MALYIHQKAGWPEFTWEESDLSRTLGEVRYLQGVVAGRMQSLGFLTRTQAALKTLTEDILKSTEIEGEHLDPDQVRSSIARRLGLEIAGLVPSDRNVEGVVEMTLDATQNFTDILTDDRLFGWHSSLFPSGKSVMFAIATGRWRDGGKGPMQVVSGAIGRETVHFEAPDAARLEEEMRIFFTWFNSNQAIDPVLKSGIAHLWFVTIHPFNDGNGRIARAIADMQLARAEGSAQRYYSMSSQIRKRRNEYYEVLEKTQKNNLEITDWLNWYLQCLKDSLGNTLQMLDVVLQRAAFWDKNADVTLNARQQLMVRKMEDDFFGKLTTSKWAKITKSSQDTAGRDIQDLINKGILYKDEAGGRSSNYILIW</sequence>
<feature type="domain" description="Fido" evidence="1">
    <location>
        <begin position="115"/>
        <end position="272"/>
    </location>
</feature>
<evidence type="ECO:0000259" key="1">
    <source>
        <dbReference type="PROSITE" id="PS51459"/>
    </source>
</evidence>
<reference evidence="2 3" key="1">
    <citation type="submission" date="2021-04" db="EMBL/GenBank/DDBJ databases">
        <authorList>
            <person name="Rodrigo-Torres L."/>
            <person name="Arahal R. D."/>
            <person name="Lucena T."/>
        </authorList>
    </citation>
    <scope>NUCLEOTIDE SEQUENCE [LARGE SCALE GENOMIC DNA]</scope>
    <source>
        <strain evidence="2 3">CECT 9623</strain>
    </source>
</reference>
<dbReference type="EMBL" id="CAJRAU010000004">
    <property type="protein sequence ID" value="CAG5070588.1"/>
    <property type="molecule type" value="Genomic_DNA"/>
</dbReference>
<dbReference type="Gene3D" id="1.10.3290.10">
    <property type="entry name" value="Fido-like domain"/>
    <property type="match status" value="1"/>
</dbReference>
<protein>
    <recommendedName>
        <fullName evidence="1">Fido domain-containing protein</fullName>
    </recommendedName>
</protein>
<comment type="caution">
    <text evidence="2">The sequence shown here is derived from an EMBL/GenBank/DDBJ whole genome shotgun (WGS) entry which is preliminary data.</text>
</comment>
<proteinExistence type="predicted"/>
<dbReference type="Pfam" id="PF02661">
    <property type="entry name" value="Fic"/>
    <property type="match status" value="1"/>
</dbReference>
<evidence type="ECO:0000313" key="3">
    <source>
        <dbReference type="Proteomes" id="UP000679725"/>
    </source>
</evidence>